<comment type="pathway">
    <text evidence="3">One-carbon metabolism; methylamine degradation.</text>
</comment>
<dbReference type="EMBL" id="JAVRIE010000001">
    <property type="protein sequence ID" value="MDT0581557.1"/>
    <property type="molecule type" value="Genomic_DNA"/>
</dbReference>
<evidence type="ECO:0000256" key="7">
    <source>
        <dbReference type="ARBA" id="ARBA00023136"/>
    </source>
</evidence>
<feature type="domain" description="Glutaredoxin" evidence="9">
    <location>
        <begin position="16"/>
        <end position="67"/>
    </location>
</feature>
<dbReference type="RefSeq" id="WP_311360339.1">
    <property type="nucleotide sequence ID" value="NZ_JAVRIE010000001.1"/>
</dbReference>
<dbReference type="Gene3D" id="3.40.30.10">
    <property type="entry name" value="Glutaredoxin"/>
    <property type="match status" value="1"/>
</dbReference>
<organism evidence="11 12">
    <name type="scientific">Brumicola blandensis</name>
    <dbReference type="NCBI Taxonomy" id="3075611"/>
    <lineage>
        <taxon>Bacteria</taxon>
        <taxon>Pseudomonadati</taxon>
        <taxon>Pseudomonadota</taxon>
        <taxon>Gammaproteobacteria</taxon>
        <taxon>Alteromonadales</taxon>
        <taxon>Alteromonadaceae</taxon>
        <taxon>Brumicola</taxon>
    </lineage>
</organism>
<evidence type="ECO:0000256" key="5">
    <source>
        <dbReference type="ARBA" id="ARBA00022692"/>
    </source>
</evidence>
<evidence type="ECO:0000256" key="2">
    <source>
        <dbReference type="ARBA" id="ARBA00004141"/>
    </source>
</evidence>
<dbReference type="GO" id="GO:0030416">
    <property type="term" value="P:methylamine metabolic process"/>
    <property type="evidence" value="ECO:0007669"/>
    <property type="project" value="InterPro"/>
</dbReference>
<evidence type="ECO:0000259" key="9">
    <source>
        <dbReference type="Pfam" id="PF00462"/>
    </source>
</evidence>
<dbReference type="Pfam" id="PF00462">
    <property type="entry name" value="Glutaredoxin"/>
    <property type="match status" value="1"/>
</dbReference>
<gene>
    <name evidence="11" type="ORF">RM544_03330</name>
</gene>
<comment type="caution">
    <text evidence="11">The sequence shown here is derived from an EMBL/GenBank/DDBJ whole genome shotgun (WGS) entry which is preliminary data.</text>
</comment>
<accession>A0AAW8R025</accession>
<dbReference type="InterPro" id="IPR002109">
    <property type="entry name" value="Glutaredoxin"/>
</dbReference>
<feature type="transmembrane region" description="Helical" evidence="8">
    <location>
        <begin position="86"/>
        <end position="107"/>
    </location>
</feature>
<dbReference type="AlphaFoldDB" id="A0AAW8R025"/>
<evidence type="ECO:0000313" key="12">
    <source>
        <dbReference type="Proteomes" id="UP001249020"/>
    </source>
</evidence>
<comment type="subcellular location">
    <subcellularLocation>
        <location evidence="2">Membrane</location>
        <topology evidence="2">Multi-pass membrane protein</topology>
    </subcellularLocation>
</comment>
<keyword evidence="6 8" id="KW-1133">Transmembrane helix</keyword>
<feature type="transmembrane region" description="Helical" evidence="8">
    <location>
        <begin position="182"/>
        <end position="203"/>
    </location>
</feature>
<feature type="transmembrane region" description="Helical" evidence="8">
    <location>
        <begin position="223"/>
        <end position="243"/>
    </location>
</feature>
<feature type="transmembrane region" description="Helical" evidence="8">
    <location>
        <begin position="119"/>
        <end position="136"/>
    </location>
</feature>
<dbReference type="Pfam" id="PF07291">
    <property type="entry name" value="MauE"/>
    <property type="match status" value="1"/>
</dbReference>
<evidence type="ECO:0000313" key="11">
    <source>
        <dbReference type="EMBL" id="MDT0581557.1"/>
    </source>
</evidence>
<dbReference type="Proteomes" id="UP001249020">
    <property type="component" value="Unassembled WGS sequence"/>
</dbReference>
<dbReference type="PROSITE" id="PS51354">
    <property type="entry name" value="GLUTAREDOXIN_2"/>
    <property type="match status" value="1"/>
</dbReference>
<reference evidence="11 12" key="1">
    <citation type="submission" date="2023-09" db="EMBL/GenBank/DDBJ databases">
        <authorList>
            <person name="Rey-Velasco X."/>
        </authorList>
    </citation>
    <scope>NUCLEOTIDE SEQUENCE [LARGE SCALE GENOMIC DNA]</scope>
    <source>
        <strain evidence="11 12">W409</strain>
    </source>
</reference>
<evidence type="ECO:0000256" key="3">
    <source>
        <dbReference type="ARBA" id="ARBA00004856"/>
    </source>
</evidence>
<evidence type="ECO:0000256" key="6">
    <source>
        <dbReference type="ARBA" id="ARBA00022989"/>
    </source>
</evidence>
<name>A0AAW8R025_9ALTE</name>
<keyword evidence="5 8" id="KW-0812">Transmembrane</keyword>
<comment type="function">
    <text evidence="1">May be specifically involved in the processing, transport, and/or maturation of the MADH beta-subunit.</text>
</comment>
<dbReference type="SUPFAM" id="SSF52833">
    <property type="entry name" value="Thioredoxin-like"/>
    <property type="match status" value="1"/>
</dbReference>
<protein>
    <recommendedName>
        <fullName evidence="4">Methylamine utilization protein MauE</fullName>
    </recommendedName>
</protein>
<evidence type="ECO:0000259" key="10">
    <source>
        <dbReference type="Pfam" id="PF07291"/>
    </source>
</evidence>
<evidence type="ECO:0000256" key="8">
    <source>
        <dbReference type="SAM" id="Phobius"/>
    </source>
</evidence>
<keyword evidence="12" id="KW-1185">Reference proteome</keyword>
<evidence type="ECO:0000256" key="1">
    <source>
        <dbReference type="ARBA" id="ARBA00003475"/>
    </source>
</evidence>
<dbReference type="InterPro" id="IPR009908">
    <property type="entry name" value="Methylamine_util_MauE"/>
</dbReference>
<sequence>MKKSAILYRMETSEHICPFGLRAKDLLLRHGYDLDDRVLSTKEESENLKQNLGVKTTPQVVINDERVGGFEELQKYLGKKIYSNNLFRYFPVIALFSIAALLSAGLLYHLEQEINMREFTTLFVGLSMALLGLLKLQDLGSFVNGFLAYDLLAKRYVPYAFVYPFAEVLAGILMVSGIFSFISIPIMIFIGGIGGISVVKAVYVDKRELKCACVGGNNNVPLAFVSFSENAIMFAMGCFLLFVDVIH</sequence>
<feature type="transmembrane region" description="Helical" evidence="8">
    <location>
        <begin position="156"/>
        <end position="175"/>
    </location>
</feature>
<keyword evidence="7 8" id="KW-0472">Membrane</keyword>
<proteinExistence type="predicted"/>
<dbReference type="GO" id="GO:0016020">
    <property type="term" value="C:membrane"/>
    <property type="evidence" value="ECO:0007669"/>
    <property type="project" value="UniProtKB-SubCell"/>
</dbReference>
<dbReference type="InterPro" id="IPR036249">
    <property type="entry name" value="Thioredoxin-like_sf"/>
</dbReference>
<feature type="domain" description="Methylamine utilisation protein MauE" evidence="10">
    <location>
        <begin position="119"/>
        <end position="242"/>
    </location>
</feature>
<evidence type="ECO:0000256" key="4">
    <source>
        <dbReference type="ARBA" id="ARBA00019078"/>
    </source>
</evidence>